<feature type="region of interest" description="Disordered" evidence="6">
    <location>
        <begin position="840"/>
        <end position="861"/>
    </location>
</feature>
<evidence type="ECO:0000256" key="2">
    <source>
        <dbReference type="ARBA" id="ARBA00022737"/>
    </source>
</evidence>
<accession>A0A3N4LEW6</accession>
<feature type="compositionally biased region" description="Polar residues" evidence="6">
    <location>
        <begin position="288"/>
        <end position="299"/>
    </location>
</feature>
<dbReference type="Pfam" id="PF13921">
    <property type="entry name" value="Myb_DNA-bind_6"/>
    <property type="match status" value="1"/>
</dbReference>
<feature type="domain" description="Myb-like" evidence="7">
    <location>
        <begin position="708"/>
        <end position="778"/>
    </location>
</feature>
<name>A0A3N4LEW6_9PEZI</name>
<dbReference type="InterPro" id="IPR049260">
    <property type="entry name" value="REB1_MybAD"/>
</dbReference>
<feature type="compositionally biased region" description="Acidic residues" evidence="6">
    <location>
        <begin position="99"/>
        <end position="108"/>
    </location>
</feature>
<dbReference type="PROSITE" id="PS51294">
    <property type="entry name" value="HTH_MYB"/>
    <property type="match status" value="1"/>
</dbReference>
<reference evidence="9 10" key="1">
    <citation type="journal article" date="2018" name="Nat. Ecol. Evol.">
        <title>Pezizomycetes genomes reveal the molecular basis of ectomycorrhizal truffle lifestyle.</title>
        <authorList>
            <person name="Murat C."/>
            <person name="Payen T."/>
            <person name="Noel B."/>
            <person name="Kuo A."/>
            <person name="Morin E."/>
            <person name="Chen J."/>
            <person name="Kohler A."/>
            <person name="Krizsan K."/>
            <person name="Balestrini R."/>
            <person name="Da Silva C."/>
            <person name="Montanini B."/>
            <person name="Hainaut M."/>
            <person name="Levati E."/>
            <person name="Barry K.W."/>
            <person name="Belfiori B."/>
            <person name="Cichocki N."/>
            <person name="Clum A."/>
            <person name="Dockter R.B."/>
            <person name="Fauchery L."/>
            <person name="Guy J."/>
            <person name="Iotti M."/>
            <person name="Le Tacon F."/>
            <person name="Lindquist E.A."/>
            <person name="Lipzen A."/>
            <person name="Malagnac F."/>
            <person name="Mello A."/>
            <person name="Molinier V."/>
            <person name="Miyauchi S."/>
            <person name="Poulain J."/>
            <person name="Riccioni C."/>
            <person name="Rubini A."/>
            <person name="Sitrit Y."/>
            <person name="Splivallo R."/>
            <person name="Traeger S."/>
            <person name="Wang M."/>
            <person name="Zifcakova L."/>
            <person name="Wipf D."/>
            <person name="Zambonelli A."/>
            <person name="Paolocci F."/>
            <person name="Nowrousian M."/>
            <person name="Ottonello S."/>
            <person name="Baldrian P."/>
            <person name="Spatafora J.W."/>
            <person name="Henrissat B."/>
            <person name="Nagy L.G."/>
            <person name="Aury J.M."/>
            <person name="Wincker P."/>
            <person name="Grigoriev I.V."/>
            <person name="Bonfante P."/>
            <person name="Martin F.M."/>
        </authorList>
    </citation>
    <scope>NUCLEOTIDE SEQUENCE [LARGE SCALE GENOMIC DNA]</scope>
    <source>
        <strain evidence="9 10">ATCC MYA-4762</strain>
    </source>
</reference>
<feature type="compositionally biased region" description="Acidic residues" evidence="6">
    <location>
        <begin position="447"/>
        <end position="461"/>
    </location>
</feature>
<dbReference type="SMART" id="SM00717">
    <property type="entry name" value="SANT"/>
    <property type="match status" value="2"/>
</dbReference>
<evidence type="ECO:0000256" key="1">
    <source>
        <dbReference type="ARBA" id="ARBA00004123"/>
    </source>
</evidence>
<dbReference type="InterPro" id="IPR001005">
    <property type="entry name" value="SANT/Myb"/>
</dbReference>
<keyword evidence="10" id="KW-1185">Reference proteome</keyword>
<comment type="subcellular location">
    <subcellularLocation>
        <location evidence="1">Nucleus</location>
    </subcellularLocation>
</comment>
<feature type="compositionally biased region" description="Low complexity" evidence="6">
    <location>
        <begin position="154"/>
        <end position="171"/>
    </location>
</feature>
<feature type="region of interest" description="Disordered" evidence="6">
    <location>
        <begin position="215"/>
        <end position="561"/>
    </location>
</feature>
<gene>
    <name evidence="9" type="ORF">L211DRAFT_433053</name>
</gene>
<dbReference type="EMBL" id="ML121559">
    <property type="protein sequence ID" value="RPB21423.1"/>
    <property type="molecule type" value="Genomic_DNA"/>
</dbReference>
<keyword evidence="5" id="KW-0175">Coiled coil</keyword>
<evidence type="ECO:0000256" key="3">
    <source>
        <dbReference type="ARBA" id="ARBA00023125"/>
    </source>
</evidence>
<feature type="region of interest" description="Disordered" evidence="6">
    <location>
        <begin position="787"/>
        <end position="828"/>
    </location>
</feature>
<dbReference type="Pfam" id="PF21559">
    <property type="entry name" value="Reb1_MybAD"/>
    <property type="match status" value="1"/>
</dbReference>
<evidence type="ECO:0000259" key="8">
    <source>
        <dbReference type="PROSITE" id="PS51294"/>
    </source>
</evidence>
<evidence type="ECO:0000313" key="10">
    <source>
        <dbReference type="Proteomes" id="UP000267821"/>
    </source>
</evidence>
<dbReference type="InterPro" id="IPR009057">
    <property type="entry name" value="Homeodomain-like_sf"/>
</dbReference>
<evidence type="ECO:0000259" key="7">
    <source>
        <dbReference type="PROSITE" id="PS50090"/>
    </source>
</evidence>
<feature type="domain" description="HTH myb-type" evidence="8">
    <location>
        <begin position="656"/>
        <end position="709"/>
    </location>
</feature>
<dbReference type="InterPro" id="IPR017930">
    <property type="entry name" value="Myb_dom"/>
</dbReference>
<dbReference type="PROSITE" id="PS50090">
    <property type="entry name" value="MYB_LIKE"/>
    <property type="match status" value="2"/>
</dbReference>
<dbReference type="InParanoid" id="A0A3N4LEW6"/>
<evidence type="ECO:0000313" key="9">
    <source>
        <dbReference type="EMBL" id="RPB21423.1"/>
    </source>
</evidence>
<evidence type="ECO:0000256" key="6">
    <source>
        <dbReference type="SAM" id="MobiDB-lite"/>
    </source>
</evidence>
<dbReference type="AlphaFoldDB" id="A0A3N4LEW6"/>
<dbReference type="PANTHER" id="PTHR46380">
    <property type="entry name" value="CYCLIN-D-BINDING MYB-LIKE TRANSCRIPTION FACTOR 1"/>
    <property type="match status" value="1"/>
</dbReference>
<feature type="compositionally biased region" description="Basic and acidic residues" evidence="6">
    <location>
        <begin position="493"/>
        <end position="503"/>
    </location>
</feature>
<dbReference type="CDD" id="cd00167">
    <property type="entry name" value="SANT"/>
    <property type="match status" value="1"/>
</dbReference>
<evidence type="ECO:0000256" key="5">
    <source>
        <dbReference type="SAM" id="Coils"/>
    </source>
</evidence>
<dbReference type="Proteomes" id="UP000267821">
    <property type="component" value="Unassembled WGS sequence"/>
</dbReference>
<dbReference type="PANTHER" id="PTHR46380:SF2">
    <property type="entry name" value="CYCLIN-D-BINDING MYB-LIKE TRANSCRIPTION FACTOR 1"/>
    <property type="match status" value="1"/>
</dbReference>
<keyword evidence="4" id="KW-0539">Nucleus</keyword>
<feature type="compositionally biased region" description="Low complexity" evidence="6">
    <location>
        <begin position="29"/>
        <end position="70"/>
    </location>
</feature>
<dbReference type="InterPro" id="IPR051651">
    <property type="entry name" value="DMTF1_DNA-bind_reg"/>
</dbReference>
<feature type="compositionally biased region" description="Polar residues" evidence="6">
    <location>
        <begin position="514"/>
        <end position="524"/>
    </location>
</feature>
<dbReference type="GO" id="GO:0003700">
    <property type="term" value="F:DNA-binding transcription factor activity"/>
    <property type="evidence" value="ECO:0007669"/>
    <property type="project" value="TreeGrafter"/>
</dbReference>
<feature type="compositionally biased region" description="Basic residues" evidence="6">
    <location>
        <begin position="526"/>
        <end position="538"/>
    </location>
</feature>
<feature type="coiled-coil region" evidence="5">
    <location>
        <begin position="724"/>
        <end position="751"/>
    </location>
</feature>
<dbReference type="OrthoDB" id="39591at2759"/>
<keyword evidence="3" id="KW-0238">DNA-binding</keyword>
<feature type="domain" description="Myb-like" evidence="7">
    <location>
        <begin position="656"/>
        <end position="705"/>
    </location>
</feature>
<keyword evidence="2" id="KW-0677">Repeat</keyword>
<feature type="region of interest" description="Disordered" evidence="6">
    <location>
        <begin position="1"/>
        <end position="182"/>
    </location>
</feature>
<feature type="compositionally biased region" description="Acidic residues" evidence="6">
    <location>
        <begin position="310"/>
        <end position="338"/>
    </location>
</feature>
<sequence>MADPAPPEGVSTPTHEPWLASPASETEVPEAAAKGSGAAAEPSAGGGAAAAAAAAAPFLAASTPELPAAAQKRKKPKKSSEHVDTDTNNNVKNNNNNNNDDDDDDDDNGNNTTEAGDAQLPSSSATEQSKKMKKRSPKNKSPADDDTMDTARISANAEENASSNDASSSENRAGGGVGIPRARGFTAVNLPVASAKPAPAVPEDLAVEQLLNESAAAAAAAEKDADGDVTMDVTAPSATKKQKRKRKDKNAPAEGEDEQESVARQSAKKRRNKDQPVDLTDDLPETQVPATQENEQQIDTAPGASGNQGDGEDDGDQGGEEEDEEEEEEEEEEKEEEAVVPTKQNRPRKVKNASPAEDDTQSPMEPASGDPESVPATQPEDVSAREATPRPPPPPISTHMDSSPAMIHTPKPKSKVAIAYERKRKRLEAAAAASSPTHAQTTADGGDGMDLDVPNEEDEDVLTSTPTLARETPKTNKRKKRRMPDLNTPFRPTGDEHASRHSDDEAEGEGGAIGSNNFEPSPSHTPGKKAARKAKTPKTPKTPKPISTATPQPGTTALSRKRASYTYAPDPIPANPPSTGTFTQPECSTIDDYLQNFARQNQLSEKQLISRIWGDTSVVPTQTKAERESFWKDLYELFPHRKRLAIYNHVRRRYHNFDVQGAKWDEEQDAALAKMVEEMGKKWTNIGRSMGRLPDDCRDRWRNYVKCGQGRREKEWTEEEEAKLREVVGQVREALRQAAEARSESLEAEVEPNWTVVSERMGGWRSRIQCRYKWSKMLEWEGKARLPDEEGGEGAEGENGVRRVKTPRKRALKKSTATQGGAEAQVPAEDEVPIDPALADHTAPVAPMGHNSLSISSSSAPAPPLVFSTAKKTRGAKKTFAASTSKVKSKAAGAAATRMATDMPTAADADDSDTTTPLASLQMLTGDRIWLLESILTYNPETPGSIPWEELARKAPHKQWTAKGLERA</sequence>
<feature type="compositionally biased region" description="Low complexity" evidence="6">
    <location>
        <begin position="86"/>
        <end position="98"/>
    </location>
</feature>
<dbReference type="GO" id="GO:0005634">
    <property type="term" value="C:nucleus"/>
    <property type="evidence" value="ECO:0007669"/>
    <property type="project" value="UniProtKB-SubCell"/>
</dbReference>
<feature type="compositionally biased region" description="Low complexity" evidence="6">
    <location>
        <begin position="429"/>
        <end position="443"/>
    </location>
</feature>
<evidence type="ECO:0000256" key="4">
    <source>
        <dbReference type="ARBA" id="ARBA00023242"/>
    </source>
</evidence>
<organism evidence="9 10">
    <name type="scientific">Terfezia boudieri ATCC MYA-4762</name>
    <dbReference type="NCBI Taxonomy" id="1051890"/>
    <lineage>
        <taxon>Eukaryota</taxon>
        <taxon>Fungi</taxon>
        <taxon>Dikarya</taxon>
        <taxon>Ascomycota</taxon>
        <taxon>Pezizomycotina</taxon>
        <taxon>Pezizomycetes</taxon>
        <taxon>Pezizales</taxon>
        <taxon>Pezizaceae</taxon>
        <taxon>Terfezia</taxon>
    </lineage>
</organism>
<dbReference type="STRING" id="1051890.A0A3N4LEW6"/>
<feature type="compositionally biased region" description="Basic residues" evidence="6">
    <location>
        <begin position="802"/>
        <end position="813"/>
    </location>
</feature>
<protein>
    <submittedName>
        <fullName evidence="9">Uncharacterized protein</fullName>
    </submittedName>
</protein>
<dbReference type="Gene3D" id="1.10.10.60">
    <property type="entry name" value="Homeodomain-like"/>
    <property type="match status" value="2"/>
</dbReference>
<dbReference type="SUPFAM" id="SSF46689">
    <property type="entry name" value="Homeodomain-like"/>
    <property type="match status" value="2"/>
</dbReference>
<dbReference type="GO" id="GO:0000976">
    <property type="term" value="F:transcription cis-regulatory region binding"/>
    <property type="evidence" value="ECO:0007669"/>
    <property type="project" value="TreeGrafter"/>
</dbReference>
<proteinExistence type="predicted"/>